<accession>A0ABP3UTE2</accession>
<evidence type="ECO:0000313" key="4">
    <source>
        <dbReference type="Proteomes" id="UP001500279"/>
    </source>
</evidence>
<protein>
    <recommendedName>
        <fullName evidence="2">Ice-binding protein C-terminal domain-containing protein</fullName>
    </recommendedName>
</protein>
<dbReference type="InterPro" id="IPR013424">
    <property type="entry name" value="Ice-binding_C"/>
</dbReference>
<proteinExistence type="predicted"/>
<evidence type="ECO:0000313" key="3">
    <source>
        <dbReference type="EMBL" id="GAA0740550.1"/>
    </source>
</evidence>
<feature type="chain" id="PRO_5046299235" description="Ice-binding protein C-terminal domain-containing protein" evidence="1">
    <location>
        <begin position="25"/>
        <end position="140"/>
    </location>
</feature>
<keyword evidence="1" id="KW-0732">Signal</keyword>
<dbReference type="NCBIfam" id="TIGR03382">
    <property type="entry name" value="GC_trans_RRR"/>
    <property type="match status" value="1"/>
</dbReference>
<sequence length="140" mass="14014">MNKSIVASVLAASVLGLGSAGATAQNLPNASFESLVLGDGVGRTAPDASSLVMVTHGNVSRQSFGTVAGSGLVATGTVPKVSFMAGTPLLNDSLRSSMGSRLLVDGLQFAAKVPEPSGSAMVLAGLGALGLMFRRRRLQG</sequence>
<feature type="domain" description="Ice-binding protein C-terminal" evidence="2">
    <location>
        <begin position="113"/>
        <end position="136"/>
    </location>
</feature>
<keyword evidence="4" id="KW-1185">Reference proteome</keyword>
<dbReference type="EMBL" id="BAAAEW010000003">
    <property type="protein sequence ID" value="GAA0740550.1"/>
    <property type="molecule type" value="Genomic_DNA"/>
</dbReference>
<dbReference type="Proteomes" id="UP001500279">
    <property type="component" value="Unassembled WGS sequence"/>
</dbReference>
<gene>
    <name evidence="3" type="ORF">GCM10009107_02270</name>
</gene>
<feature type="signal peptide" evidence="1">
    <location>
        <begin position="1"/>
        <end position="24"/>
    </location>
</feature>
<dbReference type="NCBIfam" id="TIGR02595">
    <property type="entry name" value="PEP_CTERM"/>
    <property type="match status" value="1"/>
</dbReference>
<dbReference type="InterPro" id="IPR017756">
    <property type="entry name" value="TM_Gly-Cys-Arg_CS"/>
</dbReference>
<name>A0ABP3UTE2_9BURK</name>
<organism evidence="3 4">
    <name type="scientific">Ideonella azotifigens</name>
    <dbReference type="NCBI Taxonomy" id="513160"/>
    <lineage>
        <taxon>Bacteria</taxon>
        <taxon>Pseudomonadati</taxon>
        <taxon>Pseudomonadota</taxon>
        <taxon>Betaproteobacteria</taxon>
        <taxon>Burkholderiales</taxon>
        <taxon>Sphaerotilaceae</taxon>
        <taxon>Ideonella</taxon>
    </lineage>
</organism>
<evidence type="ECO:0000256" key="1">
    <source>
        <dbReference type="SAM" id="SignalP"/>
    </source>
</evidence>
<dbReference type="Pfam" id="PF07589">
    <property type="entry name" value="PEP-CTERM"/>
    <property type="match status" value="1"/>
</dbReference>
<dbReference type="RefSeq" id="WP_141286723.1">
    <property type="nucleotide sequence ID" value="NZ_BAAAEW010000003.1"/>
</dbReference>
<reference evidence="4" key="1">
    <citation type="journal article" date="2019" name="Int. J. Syst. Evol. Microbiol.">
        <title>The Global Catalogue of Microorganisms (GCM) 10K type strain sequencing project: providing services to taxonomists for standard genome sequencing and annotation.</title>
        <authorList>
            <consortium name="The Broad Institute Genomics Platform"/>
            <consortium name="The Broad Institute Genome Sequencing Center for Infectious Disease"/>
            <person name="Wu L."/>
            <person name="Ma J."/>
        </authorList>
    </citation>
    <scope>NUCLEOTIDE SEQUENCE [LARGE SCALE GENOMIC DNA]</scope>
    <source>
        <strain evidence="4">JCM 15503</strain>
    </source>
</reference>
<evidence type="ECO:0000259" key="2">
    <source>
        <dbReference type="Pfam" id="PF07589"/>
    </source>
</evidence>
<comment type="caution">
    <text evidence="3">The sequence shown here is derived from an EMBL/GenBank/DDBJ whole genome shotgun (WGS) entry which is preliminary data.</text>
</comment>